<keyword evidence="1" id="KW-0812">Transmembrane</keyword>
<reference evidence="3" key="2">
    <citation type="submission" date="2018-02" db="UniProtKB">
        <authorList>
            <consortium name="EnsemblPlants"/>
        </authorList>
    </citation>
    <scope>IDENTIFICATION</scope>
    <source>
        <strain evidence="3">Williams 82</strain>
    </source>
</reference>
<accession>K7K222</accession>
<reference evidence="2 3" key="1">
    <citation type="journal article" date="2010" name="Nature">
        <title>Genome sequence of the palaeopolyploid soybean.</title>
        <authorList>
            <person name="Schmutz J."/>
            <person name="Cannon S.B."/>
            <person name="Schlueter J."/>
            <person name="Ma J."/>
            <person name="Mitros T."/>
            <person name="Nelson W."/>
            <person name="Hyten D.L."/>
            <person name="Song Q."/>
            <person name="Thelen J.J."/>
            <person name="Cheng J."/>
            <person name="Xu D."/>
            <person name="Hellsten U."/>
            <person name="May G.D."/>
            <person name="Yu Y."/>
            <person name="Sakurai T."/>
            <person name="Umezawa T."/>
            <person name="Bhattacharyya M.K."/>
            <person name="Sandhu D."/>
            <person name="Valliyodan B."/>
            <person name="Lindquist E."/>
            <person name="Peto M."/>
            <person name="Grant D."/>
            <person name="Shu S."/>
            <person name="Goodstein D."/>
            <person name="Barry K."/>
            <person name="Futrell-Griggs M."/>
            <person name="Abernathy B."/>
            <person name="Du J."/>
            <person name="Tian Z."/>
            <person name="Zhu L."/>
            <person name="Gill N."/>
            <person name="Joshi T."/>
            <person name="Libault M."/>
            <person name="Sethuraman A."/>
            <person name="Zhang X.-C."/>
            <person name="Shinozaki K."/>
            <person name="Nguyen H.T."/>
            <person name="Wing R.A."/>
            <person name="Cregan P."/>
            <person name="Specht J."/>
            <person name="Grimwood J."/>
            <person name="Rokhsar D."/>
            <person name="Stacey G."/>
            <person name="Shoemaker R.C."/>
            <person name="Jackson S.A."/>
        </authorList>
    </citation>
    <scope>NUCLEOTIDE SEQUENCE [LARGE SCALE GENOMIC DNA]</scope>
    <source>
        <strain evidence="3">cv. Williams 82</strain>
        <tissue evidence="2">Callus</tissue>
    </source>
</reference>
<dbReference type="AlphaFoldDB" id="K7K222"/>
<dbReference type="EMBL" id="CM000834">
    <property type="protein sequence ID" value="KRH75028.1"/>
    <property type="molecule type" value="Genomic_DNA"/>
</dbReference>
<keyword evidence="4" id="KW-1185">Reference proteome</keyword>
<dbReference type="EnsemblPlants" id="KRH75028">
    <property type="protein sequence ID" value="KRH75028"/>
    <property type="gene ID" value="GLYMA_01G058100"/>
</dbReference>
<dbReference type="Proteomes" id="UP000008827">
    <property type="component" value="Chromosome 1"/>
</dbReference>
<dbReference type="HOGENOM" id="CLU_2562909_0_0_1"/>
<proteinExistence type="predicted"/>
<name>K7K222_SOYBN</name>
<gene>
    <name evidence="2" type="ORF">GLYMA_01G058100</name>
</gene>
<evidence type="ECO:0000313" key="2">
    <source>
        <dbReference type="EMBL" id="KRH75028.1"/>
    </source>
</evidence>
<dbReference type="InParanoid" id="K7K222"/>
<dbReference type="PaxDb" id="3847-GLYMA01G07080.1"/>
<dbReference type="Gramene" id="KRH75028">
    <property type="protein sequence ID" value="KRH75028"/>
    <property type="gene ID" value="GLYMA_01G058100"/>
</dbReference>
<keyword evidence="1" id="KW-1133">Transmembrane helix</keyword>
<feature type="transmembrane region" description="Helical" evidence="1">
    <location>
        <begin position="41"/>
        <end position="59"/>
    </location>
</feature>
<sequence>MLMMELAFLVKTQSSEFFIKVVRNNSKIDPILVEDRIKIDTYLMVLIFFVLFFGTAHSLQSNVATTRSCKDLETAFVVLWLY</sequence>
<organism evidence="3">
    <name type="scientific">Glycine max</name>
    <name type="common">Soybean</name>
    <name type="synonym">Glycine hispida</name>
    <dbReference type="NCBI Taxonomy" id="3847"/>
    <lineage>
        <taxon>Eukaryota</taxon>
        <taxon>Viridiplantae</taxon>
        <taxon>Streptophyta</taxon>
        <taxon>Embryophyta</taxon>
        <taxon>Tracheophyta</taxon>
        <taxon>Spermatophyta</taxon>
        <taxon>Magnoliopsida</taxon>
        <taxon>eudicotyledons</taxon>
        <taxon>Gunneridae</taxon>
        <taxon>Pentapetalae</taxon>
        <taxon>rosids</taxon>
        <taxon>fabids</taxon>
        <taxon>Fabales</taxon>
        <taxon>Fabaceae</taxon>
        <taxon>Papilionoideae</taxon>
        <taxon>50 kb inversion clade</taxon>
        <taxon>NPAAA clade</taxon>
        <taxon>indigoferoid/millettioid clade</taxon>
        <taxon>Phaseoleae</taxon>
        <taxon>Glycine</taxon>
        <taxon>Glycine subgen. Soja</taxon>
    </lineage>
</organism>
<protein>
    <submittedName>
        <fullName evidence="2 3">Uncharacterized protein</fullName>
    </submittedName>
</protein>
<evidence type="ECO:0000256" key="1">
    <source>
        <dbReference type="SAM" id="Phobius"/>
    </source>
</evidence>
<keyword evidence="1" id="KW-0472">Membrane</keyword>
<evidence type="ECO:0000313" key="3">
    <source>
        <dbReference type="EnsemblPlants" id="KRH75028"/>
    </source>
</evidence>
<reference evidence="2" key="3">
    <citation type="submission" date="2018-07" db="EMBL/GenBank/DDBJ databases">
        <title>WGS assembly of Glycine max.</title>
        <authorList>
            <person name="Schmutz J."/>
            <person name="Cannon S."/>
            <person name="Schlueter J."/>
            <person name="Ma J."/>
            <person name="Mitros T."/>
            <person name="Nelson W."/>
            <person name="Hyten D."/>
            <person name="Song Q."/>
            <person name="Thelen J."/>
            <person name="Cheng J."/>
            <person name="Xu D."/>
            <person name="Hellsten U."/>
            <person name="May G."/>
            <person name="Yu Y."/>
            <person name="Sakurai T."/>
            <person name="Umezawa T."/>
            <person name="Bhattacharyya M."/>
            <person name="Sandhu D."/>
            <person name="Valliyodan B."/>
            <person name="Lindquist E."/>
            <person name="Peto M."/>
            <person name="Grant D."/>
            <person name="Shu S."/>
            <person name="Goodstein D."/>
            <person name="Barry K."/>
            <person name="Futrell-Griggs M."/>
            <person name="Abernathy B."/>
            <person name="Du J."/>
            <person name="Tian Z."/>
            <person name="Zhu L."/>
            <person name="Gill N."/>
            <person name="Joshi T."/>
            <person name="Libault M."/>
            <person name="Sethuraman A."/>
            <person name="Zhang X."/>
            <person name="Shinozaki K."/>
            <person name="Nguyen H."/>
            <person name="Wing R."/>
            <person name="Cregan P."/>
            <person name="Specht J."/>
            <person name="Grimwood J."/>
            <person name="Rokhsar D."/>
            <person name="Stacey G."/>
            <person name="Shoemaker R."/>
            <person name="Jackson S."/>
        </authorList>
    </citation>
    <scope>NUCLEOTIDE SEQUENCE</scope>
    <source>
        <tissue evidence="2">Callus</tissue>
    </source>
</reference>
<evidence type="ECO:0000313" key="4">
    <source>
        <dbReference type="Proteomes" id="UP000008827"/>
    </source>
</evidence>